<keyword evidence="4" id="KW-0539">Nucleus</keyword>
<dbReference type="GO" id="GO:0006355">
    <property type="term" value="P:regulation of DNA-templated transcription"/>
    <property type="evidence" value="ECO:0007669"/>
    <property type="project" value="InterPro"/>
</dbReference>
<evidence type="ECO:0000313" key="7">
    <source>
        <dbReference type="Proteomes" id="UP000236161"/>
    </source>
</evidence>
<sequence>MPGFRFRPTEEEFIEFYLRRKVQGKRFNVELISFLDLYVPIRSLGTSRISA</sequence>
<dbReference type="AlphaFoldDB" id="A0A2H9ZUG0"/>
<keyword evidence="2" id="KW-0238">DNA-binding</keyword>
<dbReference type="PROSITE" id="PS51005">
    <property type="entry name" value="NAC"/>
    <property type="match status" value="1"/>
</dbReference>
<keyword evidence="3" id="KW-0804">Transcription</keyword>
<name>A0A2H9ZUG0_9ASPA</name>
<feature type="domain" description="NAC" evidence="5">
    <location>
        <begin position="1"/>
        <end position="51"/>
    </location>
</feature>
<evidence type="ECO:0000256" key="1">
    <source>
        <dbReference type="ARBA" id="ARBA00023015"/>
    </source>
</evidence>
<dbReference type="STRING" id="1088818.A0A2H9ZUG0"/>
<keyword evidence="1" id="KW-0805">Transcription regulation</keyword>
<dbReference type="Pfam" id="PF02365">
    <property type="entry name" value="NAM"/>
    <property type="match status" value="1"/>
</dbReference>
<proteinExistence type="predicted"/>
<dbReference type="SUPFAM" id="SSF101941">
    <property type="entry name" value="NAC domain"/>
    <property type="match status" value="1"/>
</dbReference>
<keyword evidence="7" id="KW-1185">Reference proteome</keyword>
<gene>
    <name evidence="6" type="primary">NAC007</name>
    <name evidence="6" type="ORF">AXF42_Ash020911</name>
</gene>
<dbReference type="GO" id="GO:0003677">
    <property type="term" value="F:DNA binding"/>
    <property type="evidence" value="ECO:0007669"/>
    <property type="project" value="UniProtKB-KW"/>
</dbReference>
<organism evidence="6 7">
    <name type="scientific">Apostasia shenzhenica</name>
    <dbReference type="NCBI Taxonomy" id="1088818"/>
    <lineage>
        <taxon>Eukaryota</taxon>
        <taxon>Viridiplantae</taxon>
        <taxon>Streptophyta</taxon>
        <taxon>Embryophyta</taxon>
        <taxon>Tracheophyta</taxon>
        <taxon>Spermatophyta</taxon>
        <taxon>Magnoliopsida</taxon>
        <taxon>Liliopsida</taxon>
        <taxon>Asparagales</taxon>
        <taxon>Orchidaceae</taxon>
        <taxon>Apostasioideae</taxon>
        <taxon>Apostasia</taxon>
    </lineage>
</organism>
<dbReference type="InterPro" id="IPR036093">
    <property type="entry name" value="NAC_dom_sf"/>
</dbReference>
<protein>
    <submittedName>
        <fullName evidence="6">NAC domain-containing protein 7</fullName>
    </submittedName>
</protein>
<evidence type="ECO:0000256" key="3">
    <source>
        <dbReference type="ARBA" id="ARBA00023163"/>
    </source>
</evidence>
<reference evidence="6 7" key="1">
    <citation type="journal article" date="2017" name="Nature">
        <title>The Apostasia genome and the evolution of orchids.</title>
        <authorList>
            <person name="Zhang G.Q."/>
            <person name="Liu K.W."/>
            <person name="Li Z."/>
            <person name="Lohaus R."/>
            <person name="Hsiao Y.Y."/>
            <person name="Niu S.C."/>
            <person name="Wang J.Y."/>
            <person name="Lin Y.C."/>
            <person name="Xu Q."/>
            <person name="Chen L.J."/>
            <person name="Yoshida K."/>
            <person name="Fujiwara S."/>
            <person name="Wang Z.W."/>
            <person name="Zhang Y.Q."/>
            <person name="Mitsuda N."/>
            <person name="Wang M."/>
            <person name="Liu G.H."/>
            <person name="Pecoraro L."/>
            <person name="Huang H.X."/>
            <person name="Xiao X.J."/>
            <person name="Lin M."/>
            <person name="Wu X.Y."/>
            <person name="Wu W.L."/>
            <person name="Chen Y.Y."/>
            <person name="Chang S.B."/>
            <person name="Sakamoto S."/>
            <person name="Ohme-Takagi M."/>
            <person name="Yagi M."/>
            <person name="Zeng S.J."/>
            <person name="Shen C.Y."/>
            <person name="Yeh C.M."/>
            <person name="Luo Y.B."/>
            <person name="Tsai W.C."/>
            <person name="Van de Peer Y."/>
            <person name="Liu Z.J."/>
        </authorList>
    </citation>
    <scope>NUCLEOTIDE SEQUENCE [LARGE SCALE GENOMIC DNA]</scope>
    <source>
        <strain evidence="7">cv. Shenzhen</strain>
        <tissue evidence="6">Stem</tissue>
    </source>
</reference>
<accession>A0A2H9ZUG0</accession>
<dbReference type="Proteomes" id="UP000236161">
    <property type="component" value="Unassembled WGS sequence"/>
</dbReference>
<evidence type="ECO:0000256" key="2">
    <source>
        <dbReference type="ARBA" id="ARBA00023125"/>
    </source>
</evidence>
<evidence type="ECO:0000313" key="6">
    <source>
        <dbReference type="EMBL" id="PKA46926.1"/>
    </source>
</evidence>
<dbReference type="EMBL" id="KZ453624">
    <property type="protein sequence ID" value="PKA46926.1"/>
    <property type="molecule type" value="Genomic_DNA"/>
</dbReference>
<dbReference type="InterPro" id="IPR003441">
    <property type="entry name" value="NAC-dom"/>
</dbReference>
<evidence type="ECO:0000259" key="5">
    <source>
        <dbReference type="PROSITE" id="PS51005"/>
    </source>
</evidence>
<evidence type="ECO:0000256" key="4">
    <source>
        <dbReference type="ARBA" id="ARBA00023242"/>
    </source>
</evidence>
<dbReference type="OrthoDB" id="785209at2759"/>